<dbReference type="PANTHER" id="PTHR42928">
    <property type="entry name" value="TRICARBOXYLATE-BINDING PROTEIN"/>
    <property type="match status" value="1"/>
</dbReference>
<gene>
    <name evidence="1" type="ORF">METZ01_LOCUS300002</name>
</gene>
<name>A0A382MF34_9ZZZZ</name>
<evidence type="ECO:0008006" key="2">
    <source>
        <dbReference type="Google" id="ProtNLM"/>
    </source>
</evidence>
<reference evidence="1" key="1">
    <citation type="submission" date="2018-05" db="EMBL/GenBank/DDBJ databases">
        <authorList>
            <person name="Lanie J.A."/>
            <person name="Ng W.-L."/>
            <person name="Kazmierczak K.M."/>
            <person name="Andrzejewski T.M."/>
            <person name="Davidsen T.M."/>
            <person name="Wayne K.J."/>
            <person name="Tettelin H."/>
            <person name="Glass J.I."/>
            <person name="Rusch D."/>
            <person name="Podicherti R."/>
            <person name="Tsui H.-C.T."/>
            <person name="Winkler M.E."/>
        </authorList>
    </citation>
    <scope>NUCLEOTIDE SEQUENCE</scope>
</reference>
<protein>
    <recommendedName>
        <fullName evidence="2">PBP domain-containing protein</fullName>
    </recommendedName>
</protein>
<feature type="non-terminal residue" evidence="1">
    <location>
        <position position="320"/>
    </location>
</feature>
<organism evidence="1">
    <name type="scientific">marine metagenome</name>
    <dbReference type="NCBI Taxonomy" id="408172"/>
    <lineage>
        <taxon>unclassified sequences</taxon>
        <taxon>metagenomes</taxon>
        <taxon>ecological metagenomes</taxon>
    </lineage>
</organism>
<accession>A0A382MF34</accession>
<evidence type="ECO:0000313" key="1">
    <source>
        <dbReference type="EMBL" id="SVC47148.1"/>
    </source>
</evidence>
<proteinExistence type="predicted"/>
<dbReference type="InterPro" id="IPR005064">
    <property type="entry name" value="BUG"/>
</dbReference>
<dbReference type="Gene3D" id="3.40.190.150">
    <property type="entry name" value="Bordetella uptake gene, domain 1"/>
    <property type="match status" value="1"/>
</dbReference>
<dbReference type="SUPFAM" id="SSF53850">
    <property type="entry name" value="Periplasmic binding protein-like II"/>
    <property type="match status" value="1"/>
</dbReference>
<sequence length="320" mass="36064">MSLIKRTLAGVALIALFTPAIAQAQKAKDFPSKPMEWICTTRPASSVAIWCHVMAKELSKVLGQPMKVIFKSGGSQHEPVLYVTGKPADGLTVMHTSASFYGYFHLPHYKRTFDDFQHLAQVEKHVYGVAVRCDNKYGIKTYEDLVKYVHANPNKLAMGSNKVGSNHHRHQLYFMNAAKMKMRFVPYQGDGNTVKDVVGGFLPVAMASPKTWRPHITAGTICPLVMLSEKRLSNDPQWVNVRSVREVGLNYDVKHHWQGIFVKKGTPEHILDKLADALVQVVQGDVYQKYLKDGTHIEAALRIDRDWLLADMRKNMPPVK</sequence>
<dbReference type="EMBL" id="UINC01093046">
    <property type="protein sequence ID" value="SVC47148.1"/>
    <property type="molecule type" value="Genomic_DNA"/>
</dbReference>
<dbReference type="Gene3D" id="3.40.190.10">
    <property type="entry name" value="Periplasmic binding protein-like II"/>
    <property type="match status" value="1"/>
</dbReference>
<dbReference type="InterPro" id="IPR042100">
    <property type="entry name" value="Bug_dom1"/>
</dbReference>
<dbReference type="PIRSF" id="PIRSF017082">
    <property type="entry name" value="YflP"/>
    <property type="match status" value="1"/>
</dbReference>
<dbReference type="AlphaFoldDB" id="A0A382MF34"/>
<dbReference type="Pfam" id="PF03401">
    <property type="entry name" value="TctC"/>
    <property type="match status" value="1"/>
</dbReference>
<dbReference type="PANTHER" id="PTHR42928:SF5">
    <property type="entry name" value="BLR1237 PROTEIN"/>
    <property type="match status" value="1"/>
</dbReference>